<accession>A0ABY9EI44</accession>
<evidence type="ECO:0000313" key="2">
    <source>
        <dbReference type="Proteomes" id="UP001321520"/>
    </source>
</evidence>
<protein>
    <submittedName>
        <fullName evidence="1">DUF1289 domain-containing protein</fullName>
    </submittedName>
</protein>
<dbReference type="Proteomes" id="UP001321520">
    <property type="component" value="Chromosome"/>
</dbReference>
<dbReference type="EMBL" id="CP098023">
    <property type="protein sequence ID" value="WKD50646.1"/>
    <property type="molecule type" value="Genomic_DNA"/>
</dbReference>
<gene>
    <name evidence="1" type="ORF">M8T91_04255</name>
</gene>
<dbReference type="InterPro" id="IPR010710">
    <property type="entry name" value="DUF1289"/>
</dbReference>
<dbReference type="PANTHER" id="PTHR35175">
    <property type="entry name" value="DUF1289 DOMAIN-CONTAINING PROTEIN"/>
    <property type="match status" value="1"/>
</dbReference>
<proteinExistence type="predicted"/>
<reference evidence="1 2" key="1">
    <citation type="submission" date="2022-05" db="EMBL/GenBank/DDBJ databases">
        <title>Microbulbifer sp. nov., isolated from sponge.</title>
        <authorList>
            <person name="Gao L."/>
        </authorList>
    </citation>
    <scope>NUCLEOTIDE SEQUENCE [LARGE SCALE GENOMIC DNA]</scope>
    <source>
        <strain evidence="1 2">MI-G</strain>
    </source>
</reference>
<name>A0ABY9EI44_9GAMM</name>
<organism evidence="1 2">
    <name type="scientific">Microbulbifer spongiae</name>
    <dbReference type="NCBI Taxonomy" id="2944933"/>
    <lineage>
        <taxon>Bacteria</taxon>
        <taxon>Pseudomonadati</taxon>
        <taxon>Pseudomonadota</taxon>
        <taxon>Gammaproteobacteria</taxon>
        <taxon>Cellvibrionales</taxon>
        <taxon>Microbulbiferaceae</taxon>
        <taxon>Microbulbifer</taxon>
    </lineage>
</organism>
<dbReference type="PANTHER" id="PTHR35175:SF2">
    <property type="entry name" value="DUF1289 DOMAIN-CONTAINING PROTEIN"/>
    <property type="match status" value="1"/>
</dbReference>
<dbReference type="RefSeq" id="WP_301417141.1">
    <property type="nucleotide sequence ID" value="NZ_CP098023.1"/>
</dbReference>
<keyword evidence="2" id="KW-1185">Reference proteome</keyword>
<sequence>MCKQPVTTPVAAQHPVQSPCISVCALNAEDICEGCFRSAEEISRWGVMNNGERRRVLKRCTERARQMGRIW</sequence>
<dbReference type="Pfam" id="PF06945">
    <property type="entry name" value="DUF1289"/>
    <property type="match status" value="1"/>
</dbReference>
<evidence type="ECO:0000313" key="1">
    <source>
        <dbReference type="EMBL" id="WKD50646.1"/>
    </source>
</evidence>